<feature type="compositionally biased region" description="Polar residues" evidence="1">
    <location>
        <begin position="200"/>
        <end position="218"/>
    </location>
</feature>
<dbReference type="RefSeq" id="WP_344542055.1">
    <property type="nucleotide sequence ID" value="NZ_BAAATD010000004.1"/>
</dbReference>
<evidence type="ECO:0000313" key="4">
    <source>
        <dbReference type="EMBL" id="GAA2598244.1"/>
    </source>
</evidence>
<name>A0ABN3PVG6_9ACTN</name>
<feature type="domain" description="DUF6801" evidence="3">
    <location>
        <begin position="41"/>
        <end position="164"/>
    </location>
</feature>
<dbReference type="Pfam" id="PF20611">
    <property type="entry name" value="DUF6801"/>
    <property type="match status" value="1"/>
</dbReference>
<dbReference type="InterPro" id="IPR046542">
    <property type="entry name" value="DUF6801"/>
</dbReference>
<keyword evidence="5" id="KW-1185">Reference proteome</keyword>
<evidence type="ECO:0000313" key="5">
    <source>
        <dbReference type="Proteomes" id="UP001501509"/>
    </source>
</evidence>
<evidence type="ECO:0000256" key="1">
    <source>
        <dbReference type="SAM" id="MobiDB-lite"/>
    </source>
</evidence>
<gene>
    <name evidence="4" type="ORF">GCM10010411_34720</name>
</gene>
<evidence type="ECO:0000259" key="3">
    <source>
        <dbReference type="Pfam" id="PF20611"/>
    </source>
</evidence>
<dbReference type="Proteomes" id="UP001501509">
    <property type="component" value="Unassembled WGS sequence"/>
</dbReference>
<protein>
    <recommendedName>
        <fullName evidence="3">DUF6801 domain-containing protein</fullName>
    </recommendedName>
</protein>
<comment type="caution">
    <text evidence="4">The sequence shown here is derived from an EMBL/GenBank/DDBJ whole genome shotgun (WGS) entry which is preliminary data.</text>
</comment>
<feature type="chain" id="PRO_5046804836" description="DUF6801 domain-containing protein" evidence="2">
    <location>
        <begin position="33"/>
        <end position="684"/>
    </location>
</feature>
<sequence length="684" mass="71379">MRRLTRFAARTAGWTAVLVTTVLLVDPPPAAADGISAKLRYACTTPSAAAEVEVTVTGAAPDRGRVGEPVRFGRVKLKVSIPDSANDLLGTPPSAPPGTSAAMTGSVRLAVVVGQQRQKVDAVWPEFAIESVTPGKDGGTGLTGSGDVPSVTAAEAGEVTLTAGVLHLLISRNVASDPVSTVTCIPVRTPTAMATVTIVSDSGSGTSSQPKTVPQPGSVQEPDVPPCAPLESAKFNEDDRLALEPPRFDVPEVLPDPRPRCAPVGGLASVRKLGGAAPIVGAAQAMLDMRQKRSPRNPAYQWRPGVLLAHTAPSSATLLGFGFMPTTATTTTRQVATPGSFGNRLGNFSYSSTTRGWIADFPDETTAKAFTEATVDRVSVNGVPLKVGARCKAGPIFTRVYFFHGDDETGRESNTVGSRGYATVDVPAFSGCHNGQEDLGPLLTATVSGQGNPVVIDQGDLCSPIPEHNLPCDIDRTQYPFSVSRAGTVTATAKQVTLQGTGVAKVVCETATLKIEFQKGINLYPRQLGQITGGNFEGCLRHQNVPGQPDQVATKVTLERPNGASPRPGPVRGYFRAGFSQALGETHAIGGFVIKFSDSSGDPGCYVRVGGLDGSGTSGDLPVFLNGKFDNGTQRLAVTGNNSTRVTMASTCAPSGFAKRGLVRVEGFDFHFNPSVTIKVTKFQ</sequence>
<evidence type="ECO:0000256" key="2">
    <source>
        <dbReference type="SAM" id="SignalP"/>
    </source>
</evidence>
<dbReference type="EMBL" id="BAAATD010000004">
    <property type="protein sequence ID" value="GAA2598244.1"/>
    <property type="molecule type" value="Genomic_DNA"/>
</dbReference>
<keyword evidence="2" id="KW-0732">Signal</keyword>
<reference evidence="4 5" key="1">
    <citation type="journal article" date="2019" name="Int. J. Syst. Evol. Microbiol.">
        <title>The Global Catalogue of Microorganisms (GCM) 10K type strain sequencing project: providing services to taxonomists for standard genome sequencing and annotation.</title>
        <authorList>
            <consortium name="The Broad Institute Genomics Platform"/>
            <consortium name="The Broad Institute Genome Sequencing Center for Infectious Disease"/>
            <person name="Wu L."/>
            <person name="Ma J."/>
        </authorList>
    </citation>
    <scope>NUCLEOTIDE SEQUENCE [LARGE SCALE GENOMIC DNA]</scope>
    <source>
        <strain evidence="4 5">JCM 6833</strain>
    </source>
</reference>
<organism evidence="4 5">
    <name type="scientific">Actinomadura fulvescens</name>
    <dbReference type="NCBI Taxonomy" id="46160"/>
    <lineage>
        <taxon>Bacteria</taxon>
        <taxon>Bacillati</taxon>
        <taxon>Actinomycetota</taxon>
        <taxon>Actinomycetes</taxon>
        <taxon>Streptosporangiales</taxon>
        <taxon>Thermomonosporaceae</taxon>
        <taxon>Actinomadura</taxon>
    </lineage>
</organism>
<accession>A0ABN3PVG6</accession>
<feature type="region of interest" description="Disordered" evidence="1">
    <location>
        <begin position="200"/>
        <end position="224"/>
    </location>
</feature>
<feature type="signal peptide" evidence="2">
    <location>
        <begin position="1"/>
        <end position="32"/>
    </location>
</feature>
<proteinExistence type="predicted"/>